<comment type="subcellular location">
    <subcellularLocation>
        <location evidence="1">Cytoplasm</location>
        <location evidence="1">Cytosol</location>
    </subcellularLocation>
</comment>
<reference evidence="7" key="2">
    <citation type="journal article" date="2022" name="Hortic Res">
        <title>The genome of Dioscorea zingiberensis sheds light on the biosynthesis, origin and evolution of the medicinally important diosgenin saponins.</title>
        <authorList>
            <person name="Li Y."/>
            <person name="Tan C."/>
            <person name="Li Z."/>
            <person name="Guo J."/>
            <person name="Li S."/>
            <person name="Chen X."/>
            <person name="Wang C."/>
            <person name="Dai X."/>
            <person name="Yang H."/>
            <person name="Song W."/>
            <person name="Hou L."/>
            <person name="Xu J."/>
            <person name="Tong Z."/>
            <person name="Xu A."/>
            <person name="Yuan X."/>
            <person name="Wang W."/>
            <person name="Yang Q."/>
            <person name="Chen L."/>
            <person name="Sun Z."/>
            <person name="Wang K."/>
            <person name="Pan B."/>
            <person name="Chen J."/>
            <person name="Bao Y."/>
            <person name="Liu F."/>
            <person name="Qi X."/>
            <person name="Gang D.R."/>
            <person name="Wen J."/>
            <person name="Li J."/>
        </authorList>
    </citation>
    <scope>NUCLEOTIDE SEQUENCE</scope>
    <source>
        <strain evidence="7">Dzin_1.0</strain>
    </source>
</reference>
<protein>
    <recommendedName>
        <fullName evidence="6">Glutamine amidotransferase domain-containing protein</fullName>
    </recommendedName>
</protein>
<dbReference type="PROSITE" id="PS51273">
    <property type="entry name" value="GATASE_TYPE_1"/>
    <property type="match status" value="1"/>
</dbReference>
<dbReference type="PANTHER" id="PTHR42695">
    <property type="entry name" value="GLUTAMINE AMIDOTRANSFERASE YLR126C-RELATED"/>
    <property type="match status" value="1"/>
</dbReference>
<gene>
    <name evidence="7" type="ORF">J5N97_008208</name>
</gene>
<evidence type="ECO:0000313" key="7">
    <source>
        <dbReference type="EMBL" id="KAJ0989852.1"/>
    </source>
</evidence>
<dbReference type="PANTHER" id="PTHR42695:SF9">
    <property type="entry name" value="GAMMA-GLUTAMYL PEPTIDASE 2-RELATED"/>
    <property type="match status" value="1"/>
</dbReference>
<comment type="pathway">
    <text evidence="2">Secondary metabolite biosynthesis.</text>
</comment>
<keyword evidence="8" id="KW-1185">Reference proteome</keyword>
<dbReference type="SUPFAM" id="SSF52317">
    <property type="entry name" value="Class I glutamine amidotransferase-like"/>
    <property type="match status" value="1"/>
</dbReference>
<dbReference type="EMBL" id="JAGGNH010000001">
    <property type="protein sequence ID" value="KAJ0989852.1"/>
    <property type="molecule type" value="Genomic_DNA"/>
</dbReference>
<proteinExistence type="inferred from homology"/>
<dbReference type="InterPro" id="IPR017926">
    <property type="entry name" value="GATASE"/>
</dbReference>
<keyword evidence="5" id="KW-0378">Hydrolase</keyword>
<sequence length="252" mass="28584">MKSFEEKRFALFLAAKDSDYVKKLYGGYFNVFVEAFGDDGERWDLYRVVEGEFPSLEELEKYDGFVISGSPHNAYGDELWVQQLCCLLQNLIVMRKKVLGICFGHQVLCRALGGRVGKACGGWDIGVRKVVFSKSLHHGIQDIPSIAPIIECHQDVVWEVPIGAEVIAFSEKTRVEMFSFGSYAMGIQGHPEYSKDILNNLIERLVNNESIDRAYADAVKAKLMESEPDTKFWKMLCKGFLKGRNSARDYLE</sequence>
<dbReference type="GO" id="GO:0008233">
    <property type="term" value="F:peptidase activity"/>
    <property type="evidence" value="ECO:0007669"/>
    <property type="project" value="UniProtKB-ARBA"/>
</dbReference>
<dbReference type="InterPro" id="IPR044992">
    <property type="entry name" value="ChyE-like"/>
</dbReference>
<comment type="caution">
    <text evidence="7">The sequence shown here is derived from an EMBL/GenBank/DDBJ whole genome shotgun (WGS) entry which is preliminary data.</text>
</comment>
<evidence type="ECO:0000259" key="6">
    <source>
        <dbReference type="Pfam" id="PF00117"/>
    </source>
</evidence>
<dbReference type="OrthoDB" id="92161at2759"/>
<dbReference type="GO" id="GO:0005829">
    <property type="term" value="C:cytosol"/>
    <property type="evidence" value="ECO:0007669"/>
    <property type="project" value="UniProtKB-SubCell"/>
</dbReference>
<dbReference type="Proteomes" id="UP001085076">
    <property type="component" value="Miscellaneous, Linkage group lg01"/>
</dbReference>
<feature type="domain" description="Glutamine amidotransferase" evidence="6">
    <location>
        <begin position="53"/>
        <end position="195"/>
    </location>
</feature>
<dbReference type="GO" id="GO:0019760">
    <property type="term" value="P:glucosinolate metabolic process"/>
    <property type="evidence" value="ECO:0007669"/>
    <property type="project" value="UniProtKB-ARBA"/>
</dbReference>
<reference evidence="7" key="1">
    <citation type="submission" date="2021-03" db="EMBL/GenBank/DDBJ databases">
        <authorList>
            <person name="Li Z."/>
            <person name="Yang C."/>
        </authorList>
    </citation>
    <scope>NUCLEOTIDE SEQUENCE</scope>
    <source>
        <strain evidence="7">Dzin_1.0</strain>
        <tissue evidence="7">Leaf</tissue>
    </source>
</reference>
<dbReference type="Gene3D" id="3.40.50.880">
    <property type="match status" value="1"/>
</dbReference>
<evidence type="ECO:0000256" key="5">
    <source>
        <dbReference type="ARBA" id="ARBA00022801"/>
    </source>
</evidence>
<keyword evidence="4" id="KW-0963">Cytoplasm</keyword>
<comment type="similarity">
    <text evidence="3">Belongs to the peptidase C26 family.</text>
</comment>
<dbReference type="AlphaFoldDB" id="A0A9D5HWR7"/>
<evidence type="ECO:0000256" key="3">
    <source>
        <dbReference type="ARBA" id="ARBA00011083"/>
    </source>
</evidence>
<dbReference type="Pfam" id="PF00117">
    <property type="entry name" value="GATase"/>
    <property type="match status" value="1"/>
</dbReference>
<evidence type="ECO:0000256" key="2">
    <source>
        <dbReference type="ARBA" id="ARBA00005179"/>
    </source>
</evidence>
<dbReference type="FunFam" id="3.40.50.880:FF:000040">
    <property type="entry name" value="Gamma-glutamyl peptidase 5"/>
    <property type="match status" value="1"/>
</dbReference>
<dbReference type="CDD" id="cd01741">
    <property type="entry name" value="GATase1_1"/>
    <property type="match status" value="1"/>
</dbReference>
<evidence type="ECO:0000256" key="1">
    <source>
        <dbReference type="ARBA" id="ARBA00004514"/>
    </source>
</evidence>
<accession>A0A9D5HWR7</accession>
<dbReference type="InterPro" id="IPR029062">
    <property type="entry name" value="Class_I_gatase-like"/>
</dbReference>
<organism evidence="7 8">
    <name type="scientific">Dioscorea zingiberensis</name>
    <dbReference type="NCBI Taxonomy" id="325984"/>
    <lineage>
        <taxon>Eukaryota</taxon>
        <taxon>Viridiplantae</taxon>
        <taxon>Streptophyta</taxon>
        <taxon>Embryophyta</taxon>
        <taxon>Tracheophyta</taxon>
        <taxon>Spermatophyta</taxon>
        <taxon>Magnoliopsida</taxon>
        <taxon>Liliopsida</taxon>
        <taxon>Dioscoreales</taxon>
        <taxon>Dioscoreaceae</taxon>
        <taxon>Dioscorea</taxon>
    </lineage>
</organism>
<evidence type="ECO:0000313" key="8">
    <source>
        <dbReference type="Proteomes" id="UP001085076"/>
    </source>
</evidence>
<name>A0A9D5HWR7_9LILI</name>
<evidence type="ECO:0000256" key="4">
    <source>
        <dbReference type="ARBA" id="ARBA00022490"/>
    </source>
</evidence>